<name>A0AAJ1WTU0_9HYPH</name>
<gene>
    <name evidence="5" type="ORF">QO001_001917</name>
</gene>
<dbReference type="RefSeq" id="WP_230367006.1">
    <property type="nucleotide sequence ID" value="NZ_JAJALK010000008.1"/>
</dbReference>
<evidence type="ECO:0000259" key="4">
    <source>
        <dbReference type="Pfam" id="PF13407"/>
    </source>
</evidence>
<comment type="subcellular location">
    <subcellularLocation>
        <location evidence="1">Cell envelope</location>
    </subcellularLocation>
</comment>
<dbReference type="GO" id="GO:0030313">
    <property type="term" value="C:cell envelope"/>
    <property type="evidence" value="ECO:0007669"/>
    <property type="project" value="UniProtKB-SubCell"/>
</dbReference>
<comment type="similarity">
    <text evidence="2">Belongs to the bacterial solute-binding protein 2 family.</text>
</comment>
<evidence type="ECO:0000256" key="1">
    <source>
        <dbReference type="ARBA" id="ARBA00004196"/>
    </source>
</evidence>
<dbReference type="GO" id="GO:0030246">
    <property type="term" value="F:carbohydrate binding"/>
    <property type="evidence" value="ECO:0007669"/>
    <property type="project" value="UniProtKB-ARBA"/>
</dbReference>
<comment type="caution">
    <text evidence="5">The sequence shown here is derived from an EMBL/GenBank/DDBJ whole genome shotgun (WGS) entry which is preliminary data.</text>
</comment>
<accession>A0AAJ1WTU0</accession>
<dbReference type="Gene3D" id="3.40.50.2300">
    <property type="match status" value="2"/>
</dbReference>
<evidence type="ECO:0000313" key="6">
    <source>
        <dbReference type="Proteomes" id="UP001223420"/>
    </source>
</evidence>
<organism evidence="5 6">
    <name type="scientific">Methylobacterium brachiatum</name>
    <dbReference type="NCBI Taxonomy" id="269660"/>
    <lineage>
        <taxon>Bacteria</taxon>
        <taxon>Pseudomonadati</taxon>
        <taxon>Pseudomonadota</taxon>
        <taxon>Alphaproteobacteria</taxon>
        <taxon>Hyphomicrobiales</taxon>
        <taxon>Methylobacteriaceae</taxon>
        <taxon>Methylobacterium</taxon>
    </lineage>
</organism>
<dbReference type="AlphaFoldDB" id="A0AAJ1WTU0"/>
<evidence type="ECO:0000313" key="5">
    <source>
        <dbReference type="EMBL" id="MDQ0542999.1"/>
    </source>
</evidence>
<dbReference type="SUPFAM" id="SSF53822">
    <property type="entry name" value="Periplasmic binding protein-like I"/>
    <property type="match status" value="1"/>
</dbReference>
<protein>
    <submittedName>
        <fullName evidence="5">Ribose transport system substrate-binding protein/inositol transport system substrate-binding protein</fullName>
    </submittedName>
</protein>
<dbReference type="InterPro" id="IPR028082">
    <property type="entry name" value="Peripla_BP_I"/>
</dbReference>
<keyword evidence="3" id="KW-0732">Signal</keyword>
<dbReference type="PANTHER" id="PTHR46847">
    <property type="entry name" value="D-ALLOSE-BINDING PERIPLASMIC PROTEIN-RELATED"/>
    <property type="match status" value="1"/>
</dbReference>
<dbReference type="Proteomes" id="UP001223420">
    <property type="component" value="Unassembled WGS sequence"/>
</dbReference>
<sequence length="340" mass="36569">MIRTLRMRALARTLARALRSRIDLRGLCRASLGVRGPKPAVWAVVLASLTMPASATTIGVTMIEPSGFTALLRDGIETYAKTKPDLSVTFAYAPQGAGERQVEQVRSFIAAKVDALLVLPVDTASNATITRLAQEADIPLVYANMAPREDWFAGRVAFVLSNDLVAGRLQMRKLAQMLDGKGRVAIIKGPPTHSGTALRAQGAKEVAAEFPGLRIVEEGAADWDRRMAATLVAGWLAEGSALDAIVASNDEMAIGAADAIEAAGIPPDRILIGGIDATPDGLAAMQRKRMAVTVYQDAGLQARRAVDDALKLIRREPVQQYDWVPFELVTDRMSTTHFSR</sequence>
<dbReference type="EMBL" id="JAUSWL010000002">
    <property type="protein sequence ID" value="MDQ0542999.1"/>
    <property type="molecule type" value="Genomic_DNA"/>
</dbReference>
<dbReference type="PANTHER" id="PTHR46847:SF1">
    <property type="entry name" value="D-ALLOSE-BINDING PERIPLASMIC PROTEIN-RELATED"/>
    <property type="match status" value="1"/>
</dbReference>
<feature type="domain" description="Periplasmic binding protein" evidence="4">
    <location>
        <begin position="67"/>
        <end position="314"/>
    </location>
</feature>
<proteinExistence type="inferred from homology"/>
<evidence type="ECO:0000256" key="2">
    <source>
        <dbReference type="ARBA" id="ARBA00007639"/>
    </source>
</evidence>
<reference evidence="5" key="1">
    <citation type="submission" date="2023-07" db="EMBL/GenBank/DDBJ databases">
        <title>Genomic Encyclopedia of Type Strains, Phase IV (KMG-IV): sequencing the most valuable type-strain genomes for metagenomic binning, comparative biology and taxonomic classification.</title>
        <authorList>
            <person name="Goeker M."/>
        </authorList>
    </citation>
    <scope>NUCLEOTIDE SEQUENCE</scope>
    <source>
        <strain evidence="5">DSM 19569</strain>
    </source>
</reference>
<dbReference type="Pfam" id="PF13407">
    <property type="entry name" value="Peripla_BP_4"/>
    <property type="match status" value="1"/>
</dbReference>
<dbReference type="InterPro" id="IPR025997">
    <property type="entry name" value="SBP_2_dom"/>
</dbReference>
<evidence type="ECO:0000256" key="3">
    <source>
        <dbReference type="ARBA" id="ARBA00022729"/>
    </source>
</evidence>